<evidence type="ECO:0000313" key="4">
    <source>
        <dbReference type="EMBL" id="CAD9274005.1"/>
    </source>
</evidence>
<dbReference type="AlphaFoldDB" id="A0A7S1UNU7"/>
<feature type="compositionally biased region" description="Polar residues" evidence="3">
    <location>
        <begin position="202"/>
        <end position="218"/>
    </location>
</feature>
<sequence length="250" mass="27613">MMYAGKYNQSLAYFQHAVDIRSTTLGPEHPETNASLTKIGMLQASNGDFHNALATFSQILRGRRRAHGYNHVEAAKALNNVACVDYECGGLVSAQKSLEEAIDILEKNAFSSPLDKASIDSSLIQVKNNMAFLLYKRGRFQESKQYYEQVAELQEKWNYPVEDFATTQGNIRFVEEDLDRSSPKQSSFASTSQKSKSNSTADVVTTTADQGSSITPISDRTAPVDVNTRLEEAFEFIAKNAALMKLTGCA</sequence>
<dbReference type="InterPro" id="IPR019734">
    <property type="entry name" value="TPR_rpt"/>
</dbReference>
<accession>A0A7S1UNU7</accession>
<evidence type="ECO:0000256" key="2">
    <source>
        <dbReference type="ARBA" id="ARBA00022803"/>
    </source>
</evidence>
<dbReference type="InterPro" id="IPR011990">
    <property type="entry name" value="TPR-like_helical_dom_sf"/>
</dbReference>
<dbReference type="SMART" id="SM00028">
    <property type="entry name" value="TPR"/>
    <property type="match status" value="2"/>
</dbReference>
<dbReference type="PANTHER" id="PTHR45641">
    <property type="entry name" value="TETRATRICOPEPTIDE REPEAT PROTEIN (AFU_ORTHOLOGUE AFUA_6G03870)"/>
    <property type="match status" value="1"/>
</dbReference>
<evidence type="ECO:0000256" key="1">
    <source>
        <dbReference type="ARBA" id="ARBA00022737"/>
    </source>
</evidence>
<evidence type="ECO:0000256" key="3">
    <source>
        <dbReference type="SAM" id="MobiDB-lite"/>
    </source>
</evidence>
<gene>
    <name evidence="4" type="ORF">GOCE00092_LOCUS2913</name>
</gene>
<dbReference type="EMBL" id="HBGK01005497">
    <property type="protein sequence ID" value="CAD9274005.1"/>
    <property type="molecule type" value="Transcribed_RNA"/>
</dbReference>
<proteinExistence type="predicted"/>
<name>A0A7S1UNU7_9STRA</name>
<dbReference type="Gene3D" id="1.25.40.10">
    <property type="entry name" value="Tetratricopeptide repeat domain"/>
    <property type="match status" value="1"/>
</dbReference>
<reference evidence="4" key="1">
    <citation type="submission" date="2021-01" db="EMBL/GenBank/DDBJ databases">
        <authorList>
            <person name="Corre E."/>
            <person name="Pelletier E."/>
            <person name="Niang G."/>
            <person name="Scheremetjew M."/>
            <person name="Finn R."/>
            <person name="Kale V."/>
            <person name="Holt S."/>
            <person name="Cochrane G."/>
            <person name="Meng A."/>
            <person name="Brown T."/>
            <person name="Cohen L."/>
        </authorList>
    </citation>
    <scope>NUCLEOTIDE SEQUENCE</scope>
    <source>
        <strain evidence="4">CCMP 410</strain>
    </source>
</reference>
<evidence type="ECO:0008006" key="5">
    <source>
        <dbReference type="Google" id="ProtNLM"/>
    </source>
</evidence>
<dbReference type="Pfam" id="PF13374">
    <property type="entry name" value="TPR_10"/>
    <property type="match status" value="2"/>
</dbReference>
<dbReference type="Pfam" id="PF13424">
    <property type="entry name" value="TPR_12"/>
    <property type="match status" value="1"/>
</dbReference>
<organism evidence="4">
    <name type="scientific">Grammatophora oceanica</name>
    <dbReference type="NCBI Taxonomy" id="210454"/>
    <lineage>
        <taxon>Eukaryota</taxon>
        <taxon>Sar</taxon>
        <taxon>Stramenopiles</taxon>
        <taxon>Ochrophyta</taxon>
        <taxon>Bacillariophyta</taxon>
        <taxon>Fragilariophyceae</taxon>
        <taxon>Fragilariophycidae</taxon>
        <taxon>Rhabdonematales</taxon>
        <taxon>Grammatophoraceae</taxon>
        <taxon>Grammatophora</taxon>
    </lineage>
</organism>
<keyword evidence="2" id="KW-0802">TPR repeat</keyword>
<feature type="compositionally biased region" description="Low complexity" evidence="3">
    <location>
        <begin position="185"/>
        <end position="201"/>
    </location>
</feature>
<dbReference type="SUPFAM" id="SSF48452">
    <property type="entry name" value="TPR-like"/>
    <property type="match status" value="1"/>
</dbReference>
<keyword evidence="1" id="KW-0677">Repeat</keyword>
<protein>
    <recommendedName>
        <fullName evidence="5">Kinesin light chain</fullName>
    </recommendedName>
</protein>
<feature type="region of interest" description="Disordered" evidence="3">
    <location>
        <begin position="177"/>
        <end position="220"/>
    </location>
</feature>